<evidence type="ECO:0000259" key="11">
    <source>
        <dbReference type="SMART" id="SM00642"/>
    </source>
</evidence>
<dbReference type="RefSeq" id="WP_215242307.1">
    <property type="nucleotide sequence ID" value="NZ_CAJRAF010000004.1"/>
</dbReference>
<name>A0A916JHA1_9BACT</name>
<keyword evidence="7 10" id="KW-0119">Carbohydrate metabolism</keyword>
<reference evidence="12" key="1">
    <citation type="submission" date="2021-04" db="EMBL/GenBank/DDBJ databases">
        <authorList>
            <person name="Rodrigo-Torres L."/>
            <person name="Arahal R. D."/>
            <person name="Lucena T."/>
        </authorList>
    </citation>
    <scope>NUCLEOTIDE SEQUENCE</scope>
    <source>
        <strain evidence="12">CECT 9275</strain>
    </source>
</reference>
<evidence type="ECO:0000256" key="6">
    <source>
        <dbReference type="ARBA" id="ARBA00022679"/>
    </source>
</evidence>
<keyword evidence="6 10" id="KW-0808">Transferase</keyword>
<keyword evidence="13" id="KW-1185">Reference proteome</keyword>
<dbReference type="Gene3D" id="3.30.750.90">
    <property type="match status" value="1"/>
</dbReference>
<evidence type="ECO:0000256" key="3">
    <source>
        <dbReference type="ARBA" id="ARBA00012560"/>
    </source>
</evidence>
<evidence type="ECO:0000256" key="1">
    <source>
        <dbReference type="ARBA" id="ARBA00000439"/>
    </source>
</evidence>
<evidence type="ECO:0000256" key="9">
    <source>
        <dbReference type="ARBA" id="ARBA00031501"/>
    </source>
</evidence>
<dbReference type="Pfam" id="PF02446">
    <property type="entry name" value="Glyco_hydro_77"/>
    <property type="match status" value="1"/>
</dbReference>
<dbReference type="NCBIfam" id="TIGR02401">
    <property type="entry name" value="trehalose_TreY"/>
    <property type="match status" value="1"/>
</dbReference>
<evidence type="ECO:0000256" key="2">
    <source>
        <dbReference type="ARBA" id="ARBA00005684"/>
    </source>
</evidence>
<dbReference type="NCBIfam" id="TIGR00217">
    <property type="entry name" value="malQ"/>
    <property type="match status" value="1"/>
</dbReference>
<dbReference type="EMBL" id="CAJRAF010000004">
    <property type="protein sequence ID" value="CAG5018437.1"/>
    <property type="molecule type" value="Genomic_DNA"/>
</dbReference>
<comment type="similarity">
    <text evidence="2 10">Belongs to the disproportionating enzyme family.</text>
</comment>
<dbReference type="Gene3D" id="3.20.20.80">
    <property type="entry name" value="Glycosidases"/>
    <property type="match status" value="4"/>
</dbReference>
<dbReference type="EC" id="2.4.1.25" evidence="3 10"/>
<evidence type="ECO:0000256" key="10">
    <source>
        <dbReference type="RuleBase" id="RU361207"/>
    </source>
</evidence>
<dbReference type="InterPro" id="IPR017853">
    <property type="entry name" value="GH"/>
</dbReference>
<feature type="domain" description="Glycosyl hydrolase family 13 catalytic" evidence="11">
    <location>
        <begin position="5"/>
        <end position="481"/>
    </location>
</feature>
<dbReference type="GO" id="GO:0005975">
    <property type="term" value="P:carbohydrate metabolic process"/>
    <property type="evidence" value="ECO:0007669"/>
    <property type="project" value="InterPro"/>
</dbReference>
<dbReference type="Gene3D" id="3.30.1590.10">
    <property type="entry name" value="Maltooligosyl trehalose synthase, domain 2"/>
    <property type="match status" value="1"/>
</dbReference>
<protein>
    <recommendedName>
        <fullName evidence="4 10">4-alpha-glucanotransferase</fullName>
        <ecNumber evidence="3 10">2.4.1.25</ecNumber>
    </recommendedName>
    <alternativeName>
        <fullName evidence="8 10">Amylomaltase</fullName>
    </alternativeName>
    <alternativeName>
        <fullName evidence="9 10">Disproportionating enzyme</fullName>
    </alternativeName>
</protein>
<evidence type="ECO:0000256" key="4">
    <source>
        <dbReference type="ARBA" id="ARBA00020295"/>
    </source>
</evidence>
<dbReference type="Proteomes" id="UP000680038">
    <property type="component" value="Unassembled WGS sequence"/>
</dbReference>
<dbReference type="CDD" id="cd11336">
    <property type="entry name" value="AmyAc_MTSase"/>
    <property type="match status" value="1"/>
</dbReference>
<accession>A0A916JHA1</accession>
<evidence type="ECO:0000313" key="13">
    <source>
        <dbReference type="Proteomes" id="UP000680038"/>
    </source>
</evidence>
<evidence type="ECO:0000256" key="5">
    <source>
        <dbReference type="ARBA" id="ARBA00022676"/>
    </source>
</evidence>
<evidence type="ECO:0000256" key="7">
    <source>
        <dbReference type="ARBA" id="ARBA00023277"/>
    </source>
</evidence>
<comment type="catalytic activity">
    <reaction evidence="1 10">
        <text>Transfers a segment of a (1-&gt;4)-alpha-D-glucan to a new position in an acceptor, which may be glucose or a (1-&gt;4)-alpha-D-glucan.</text>
        <dbReference type="EC" id="2.4.1.25"/>
    </reaction>
</comment>
<evidence type="ECO:0000313" key="12">
    <source>
        <dbReference type="EMBL" id="CAG5018437.1"/>
    </source>
</evidence>
<dbReference type="InterPro" id="IPR003385">
    <property type="entry name" value="Glyco_hydro_77"/>
</dbReference>
<gene>
    <name evidence="12" type="ORF">DYBT9275_06001</name>
</gene>
<dbReference type="PANTHER" id="PTHR32438:SF5">
    <property type="entry name" value="4-ALPHA-GLUCANOTRANSFERASE DPE1, CHLOROPLASTIC_AMYLOPLASTIC"/>
    <property type="match status" value="1"/>
</dbReference>
<dbReference type="InterPro" id="IPR012767">
    <property type="entry name" value="Trehalose_TreY"/>
</dbReference>
<organism evidence="12 13">
    <name type="scientific">Dyadobacter helix</name>
    <dbReference type="NCBI Taxonomy" id="2822344"/>
    <lineage>
        <taxon>Bacteria</taxon>
        <taxon>Pseudomonadati</taxon>
        <taxon>Bacteroidota</taxon>
        <taxon>Cytophagia</taxon>
        <taxon>Cytophagales</taxon>
        <taxon>Spirosomataceae</taxon>
        <taxon>Dyadobacter</taxon>
    </lineage>
</organism>
<keyword evidence="5 10" id="KW-0328">Glycosyltransferase</keyword>
<evidence type="ECO:0000256" key="8">
    <source>
        <dbReference type="ARBA" id="ARBA00031423"/>
    </source>
</evidence>
<dbReference type="SMART" id="SM00642">
    <property type="entry name" value="Aamy"/>
    <property type="match status" value="1"/>
</dbReference>
<dbReference type="NCBIfam" id="NF011080">
    <property type="entry name" value="PRK14508.1-3"/>
    <property type="match status" value="1"/>
</dbReference>
<comment type="caution">
    <text evidence="12">The sequence shown here is derived from an EMBL/GenBank/DDBJ whole genome shotgun (WGS) entry which is preliminary data.</text>
</comment>
<sequence length="1407" mass="161200">MNNLAATYRLQFRKEFSFKDLKKIIPYLQKLGVSTIYASPVFKSTSGSSHGYDGVNPNQIDPEIGTEQDLLDVSGILKENQMSWLQDIVPNHMAFHSENPWLMDVLEKGMQSLYLPFFDIAWNSRLYHGKLMVPFLSADLDEILENDQVALKYQSSRLVIRYEEAVFPLNPQAYLLVLDTPEMLSNQSLAQIVSQIGALNQEQEAHTFTEMWHEILLQLQSILGNGAAMEQVSNRLEGINADRQLLRQVIDMQNYALCHWQKTEHQINFRRFFTVNGLICLNIQNEEVFGRYHVLIKSLIDKGVIQGLRIDHIDGLYNPSRYLQHLRQLAGDDTSIMVEKILKNGESLPKSWPVEGTTGYEFLAAVNNVLTNKASESTFTEYYQNLVGESKPVTQLLLEKKAHILYEHMGGELENLYQLFVELNLVEEEALHSVGKESLKSAIGEFLVHCPVYRYYGNVFPLDNTEMAAVSQILDEVKNAHPELEEAVGILADSLLNRPAEENDDYKNNAAEFYQRCMQFTGPVMAKGDEDTLMYTYNRFLGHNEVGDSVENFGISPHDFHNKMKTRRKDWPLSLNSTSTHDTKRGEDVRARLNVLTDFAPQWFEHVDAWREMNVGVIEKCGAPDANDEYLIYQTLAGAFPMPGEDEDDFQKRLEEYLQKAFREAKRNTSWTAPNEAYETGVTSFVQAILDKESAFWKSFSAFHTEISEYGVINSLSQLLLKFACPGVPDVYQGCDLWDFSMVDPDNRRAVDFVKRQQWLAEFDAYEDPQRLLEKLWQNRNTGQIKLWLTQQLFHLRKNEAAIFSEGDYVPLQTDGIFKDHILAFARIYKQKVLIVAVPLHISDICRKQGTDIFNIDWKDTEIILPHGLNTGWQNLVTGQEITFESLFPSVLFSDFPVAVLKGTRVTNVRSAGILTHITSLASPFGIGDMGPEAYAFADFLAKSHQRIWQLLPLNPTEVSQGNSPYSALSSRAGNPLLISPEILAADGLLDAVNLTDYYLPQNGKTDYTKAGEVKMEILRQAYASYVNQPEVFSTEAFDEFCADNQEWLQDFALYMLLKGKHPDQPWAEWEEPYKLHDDAVLKELADQEPDEIRFIKWMQYIFVRQWKALRAYCNERDIRILGDMPFYVSYNSSDVWANKDFFQIDESGKITGVAGVPPDAFAKEGQLWGMPVFNWPALKAQGYQWWTERLRKNIELFDLVRLDHFRAFADYWVVPGGDTTAINGVWEHGPGADFFDTMKEKLGSLPFVAEDLGKTSPAVFQLRDAFELPGMKVLQYGFDESMPESDHIPHNYTPNFIAYTGTHDNNTIRGWFRKDVDEETLERLQEFLGRSVNEEEVYEVMARLLYSSVAKTVVLPIQDVLNLDESNKMNIPGSNDGNWAWRLLPGQLTRETQNKLKLWTVLYNRD</sequence>
<dbReference type="GO" id="GO:0004134">
    <property type="term" value="F:4-alpha-glucanotransferase activity"/>
    <property type="evidence" value="ECO:0007669"/>
    <property type="project" value="UniProtKB-EC"/>
</dbReference>
<dbReference type="PANTHER" id="PTHR32438">
    <property type="entry name" value="4-ALPHA-GLUCANOTRANSFERASE DPE1, CHLOROPLASTIC/AMYLOPLASTIC"/>
    <property type="match status" value="1"/>
</dbReference>
<dbReference type="Pfam" id="PF00128">
    <property type="entry name" value="Alpha-amylase"/>
    <property type="match status" value="1"/>
</dbReference>
<dbReference type="SUPFAM" id="SSF51445">
    <property type="entry name" value="(Trans)glycosidases"/>
    <property type="match status" value="2"/>
</dbReference>
<dbReference type="InterPro" id="IPR006047">
    <property type="entry name" value="GH13_cat_dom"/>
</dbReference>
<proteinExistence type="inferred from homology"/>